<dbReference type="GO" id="GO:0030288">
    <property type="term" value="C:outer membrane-bounded periplasmic space"/>
    <property type="evidence" value="ECO:0007669"/>
    <property type="project" value="TreeGrafter"/>
</dbReference>
<gene>
    <name evidence="3" type="ORF">AHMF7616_04450</name>
</gene>
<reference evidence="3 4" key="1">
    <citation type="submission" date="2018-04" db="EMBL/GenBank/DDBJ databases">
        <title>Adhaeribacter sp. HMF7616 genome sequencing and assembly.</title>
        <authorList>
            <person name="Kang H."/>
            <person name="Kang J."/>
            <person name="Cha I."/>
            <person name="Kim H."/>
            <person name="Joh K."/>
        </authorList>
    </citation>
    <scope>NUCLEOTIDE SEQUENCE [LARGE SCALE GENOMIC DNA]</scope>
    <source>
        <strain evidence="3 4">HMF7616</strain>
    </source>
</reference>
<dbReference type="Pfam" id="PF03572">
    <property type="entry name" value="Peptidase_S41"/>
    <property type="match status" value="1"/>
</dbReference>
<proteinExistence type="predicted"/>
<dbReference type="PANTHER" id="PTHR32060">
    <property type="entry name" value="TAIL-SPECIFIC PROTEASE"/>
    <property type="match status" value="1"/>
</dbReference>
<dbReference type="InterPro" id="IPR005151">
    <property type="entry name" value="Tail-specific_protease"/>
</dbReference>
<feature type="signal peptide" evidence="1">
    <location>
        <begin position="1"/>
        <end position="25"/>
    </location>
</feature>
<sequence>MKTITYLKRCLFSSLFVLGSYQVMSQNTPAPTKATDPAKQFTPAQLQADLKLMRTILDESHPGFYRYTSKERFDVLFDSIGNTLNRPMTQQEFYVAATPIIVAIKEGHIKYMPHERPHWQYYYNLDQLFPLDLHFTETQAHLVRNNAGSNNIPLGSEITAINGQSIPDIIKKLIPTVYFADGNSQAIKYQSISNFFPFYYGTYMGGSPSYTISYRERNNSGEVKTAEVAAITLATIQQLEKEKESQKPKQLPMRLAYKDHSTAVLRIDNFNVYKDQMDVKKFYRDTFWQINAKNIQNLIIDVRGNEGGIDRWGSLLYSYLSDKPFRYYDKLRVAQKKKFSFAEHVAWVPKMFPIYRRFLITKSKDGHYTISFKKTLKEQKPQRNPFKGDVYVLTDGYSFSVTSEFAAIAHHNKRATFVGRETGGGYYGNTSGFFVVAVLPNTGIELATPQWDYHMAVSGYPYKDRGVLPDHEVVPTIDDILQQRDAEMEFTLGLIRKKKLSSAVNK</sequence>
<keyword evidence="1" id="KW-0732">Signal</keyword>
<comment type="caution">
    <text evidence="3">The sequence shown here is derived from an EMBL/GenBank/DDBJ whole genome shotgun (WGS) entry which is preliminary data.</text>
</comment>
<dbReference type="GO" id="GO:0004175">
    <property type="term" value="F:endopeptidase activity"/>
    <property type="evidence" value="ECO:0007669"/>
    <property type="project" value="TreeGrafter"/>
</dbReference>
<dbReference type="OrthoDB" id="5480566at2"/>
<dbReference type="EMBL" id="QASA01000001">
    <property type="protein sequence ID" value="RDC65820.1"/>
    <property type="molecule type" value="Genomic_DNA"/>
</dbReference>
<dbReference type="SUPFAM" id="SSF52096">
    <property type="entry name" value="ClpP/crotonase"/>
    <property type="match status" value="1"/>
</dbReference>
<evidence type="ECO:0000259" key="2">
    <source>
        <dbReference type="SMART" id="SM00245"/>
    </source>
</evidence>
<keyword evidence="4" id="KW-1185">Reference proteome</keyword>
<dbReference type="SMART" id="SM00245">
    <property type="entry name" value="TSPc"/>
    <property type="match status" value="1"/>
</dbReference>
<accession>A0A369QN76</accession>
<evidence type="ECO:0000313" key="3">
    <source>
        <dbReference type="EMBL" id="RDC65820.1"/>
    </source>
</evidence>
<feature type="chain" id="PRO_5016638484" description="Tail specific protease domain-containing protein" evidence="1">
    <location>
        <begin position="26"/>
        <end position="506"/>
    </location>
</feature>
<dbReference type="InterPro" id="IPR029045">
    <property type="entry name" value="ClpP/crotonase-like_dom_sf"/>
</dbReference>
<dbReference type="GO" id="GO:0006508">
    <property type="term" value="P:proteolysis"/>
    <property type="evidence" value="ECO:0007669"/>
    <property type="project" value="InterPro"/>
</dbReference>
<dbReference type="RefSeq" id="WP_115374772.1">
    <property type="nucleotide sequence ID" value="NZ_QASA01000001.1"/>
</dbReference>
<dbReference type="GO" id="GO:0007165">
    <property type="term" value="P:signal transduction"/>
    <property type="evidence" value="ECO:0007669"/>
    <property type="project" value="TreeGrafter"/>
</dbReference>
<evidence type="ECO:0000313" key="4">
    <source>
        <dbReference type="Proteomes" id="UP000253919"/>
    </source>
</evidence>
<dbReference type="PANTHER" id="PTHR32060:SF30">
    <property type="entry name" value="CARBOXY-TERMINAL PROCESSING PROTEASE CTPA"/>
    <property type="match status" value="1"/>
</dbReference>
<dbReference type="Proteomes" id="UP000253919">
    <property type="component" value="Unassembled WGS sequence"/>
</dbReference>
<dbReference type="GO" id="GO:0008236">
    <property type="term" value="F:serine-type peptidase activity"/>
    <property type="evidence" value="ECO:0007669"/>
    <property type="project" value="InterPro"/>
</dbReference>
<organism evidence="3 4">
    <name type="scientific">Adhaeribacter pallidiroseus</name>
    <dbReference type="NCBI Taxonomy" id="2072847"/>
    <lineage>
        <taxon>Bacteria</taxon>
        <taxon>Pseudomonadati</taxon>
        <taxon>Bacteroidota</taxon>
        <taxon>Cytophagia</taxon>
        <taxon>Cytophagales</taxon>
        <taxon>Hymenobacteraceae</taxon>
        <taxon>Adhaeribacter</taxon>
    </lineage>
</organism>
<evidence type="ECO:0000256" key="1">
    <source>
        <dbReference type="SAM" id="SignalP"/>
    </source>
</evidence>
<protein>
    <recommendedName>
        <fullName evidence="2">Tail specific protease domain-containing protein</fullName>
    </recommendedName>
</protein>
<feature type="domain" description="Tail specific protease" evidence="2">
    <location>
        <begin position="232"/>
        <end position="474"/>
    </location>
</feature>
<name>A0A369QN76_9BACT</name>
<dbReference type="Gene3D" id="3.90.226.10">
    <property type="entry name" value="2-enoyl-CoA Hydratase, Chain A, domain 1"/>
    <property type="match status" value="1"/>
</dbReference>
<dbReference type="AlphaFoldDB" id="A0A369QN76"/>